<keyword evidence="3" id="KW-0812">Transmembrane</keyword>
<dbReference type="SUPFAM" id="SSF48452">
    <property type="entry name" value="TPR-like"/>
    <property type="match status" value="1"/>
</dbReference>
<protein>
    <submittedName>
        <fullName evidence="4">Tetratricopeptide repeat protein</fullName>
    </submittedName>
</protein>
<gene>
    <name evidence="4" type="ORF">J8C06_09145</name>
</gene>
<reference evidence="4 5" key="1">
    <citation type="submission" date="2021-03" db="EMBL/GenBank/DDBJ databases">
        <title>Genomic and phenotypic characterization of Chloracidobacterium isolates provides evidence for multiple species.</title>
        <authorList>
            <person name="Saini M.K."/>
            <person name="Costas A.M.G."/>
            <person name="Tank M."/>
            <person name="Bryant D.A."/>
        </authorList>
    </citation>
    <scope>NUCLEOTIDE SEQUENCE [LARGE SCALE GENOMIC DNA]</scope>
    <source>
        <strain evidence="4 5">BV2-C</strain>
    </source>
</reference>
<feature type="transmembrane region" description="Helical" evidence="3">
    <location>
        <begin position="21"/>
        <end position="40"/>
    </location>
</feature>
<feature type="transmembrane region" description="Helical" evidence="3">
    <location>
        <begin position="351"/>
        <end position="373"/>
    </location>
</feature>
<name>A0ABX8B7T1_9BACT</name>
<feature type="transmembrane region" description="Helical" evidence="3">
    <location>
        <begin position="101"/>
        <end position="122"/>
    </location>
</feature>
<sequence>MTEARSSFRHDGLDWQSLSPRSLALVLAGIAVLVYANTLGHDFAYDDWLVIVDNPGVRLADWRALWLRGYWGHVTGGGGNYRPLTVTTFAVEYWLWGARPAGYHLTNVLLHAANVMWLFALLRRYRVPVGVAALAALIFAVHPVHTEAVANVAGRSELLGMVFGGLMWWAWLEGRIGGVPGWFWRGGAALAYLAAVLSKENMIVLPAALFVAEWLVGRHQTQAQPSARWSWLGWNWLRRDGWTFGVFLLALGPYFGLRALAGEGVTQAVAVGHVPLAGWTLWERLVIMLGVGLTWYRLVLVGYPLQVFYSVREFELTPTPHWRVVIGAIITAGLIGLAMACFQRAPLVTFAVAFWFITLAVTSNVLLSIGALLAERWLYLPSVAAALLLAAGGVQGLRRGGPVRATALAGITGLLVFYSVIAVQRNRDWQNNVTIFESLIATAPQNPSGYMMLGQELMLTDPQRARALQEAALRIDPELLPPQGNLAELDLRAGNPTAARDRFARLLAQEPAHLPTPSGEWADWHALYAKSLALTGDLPAAMEQAQIALRQSPHSLIVLFETSQVFLQAGQVEAALAGFRQLTVHDREQGRAYGNLATVLIELERYAEAEDVLLKGLQLVPGAESLQTRLDFVRQKQAAATPSAGRSSSGVSP</sequence>
<dbReference type="RefSeq" id="WP_211428397.1">
    <property type="nucleotide sequence ID" value="NZ_CP072648.1"/>
</dbReference>
<dbReference type="PANTHER" id="PTHR44227:SF3">
    <property type="entry name" value="PROTEIN O-MANNOSYL-TRANSFERASE TMTC4"/>
    <property type="match status" value="1"/>
</dbReference>
<evidence type="ECO:0000256" key="2">
    <source>
        <dbReference type="ARBA" id="ARBA00022803"/>
    </source>
</evidence>
<feature type="transmembrane region" description="Helical" evidence="3">
    <location>
        <begin position="324"/>
        <end position="345"/>
    </location>
</feature>
<feature type="transmembrane region" description="Helical" evidence="3">
    <location>
        <begin position="281"/>
        <end position="303"/>
    </location>
</feature>
<keyword evidence="3" id="KW-1133">Transmembrane helix</keyword>
<dbReference type="Proteomes" id="UP000676506">
    <property type="component" value="Chromosome 1"/>
</dbReference>
<keyword evidence="1" id="KW-0677">Repeat</keyword>
<organism evidence="4 5">
    <name type="scientific">Chloracidobacterium validum</name>
    <dbReference type="NCBI Taxonomy" id="2821543"/>
    <lineage>
        <taxon>Bacteria</taxon>
        <taxon>Pseudomonadati</taxon>
        <taxon>Acidobacteriota</taxon>
        <taxon>Terriglobia</taxon>
        <taxon>Terriglobales</taxon>
        <taxon>Acidobacteriaceae</taxon>
        <taxon>Chloracidobacterium</taxon>
    </lineage>
</organism>
<feature type="transmembrane region" description="Helical" evidence="3">
    <location>
        <begin position="403"/>
        <end position="423"/>
    </location>
</feature>
<keyword evidence="3" id="KW-0472">Membrane</keyword>
<keyword evidence="2" id="KW-0802">TPR repeat</keyword>
<dbReference type="InterPro" id="IPR011990">
    <property type="entry name" value="TPR-like_helical_dom_sf"/>
</dbReference>
<evidence type="ECO:0000256" key="3">
    <source>
        <dbReference type="SAM" id="Phobius"/>
    </source>
</evidence>
<dbReference type="Gene3D" id="1.25.40.10">
    <property type="entry name" value="Tetratricopeptide repeat domain"/>
    <property type="match status" value="1"/>
</dbReference>
<dbReference type="EMBL" id="CP072648">
    <property type="protein sequence ID" value="QUW02507.1"/>
    <property type="molecule type" value="Genomic_DNA"/>
</dbReference>
<evidence type="ECO:0000313" key="4">
    <source>
        <dbReference type="EMBL" id="QUW02507.1"/>
    </source>
</evidence>
<accession>A0ABX8B7T1</accession>
<feature type="transmembrane region" description="Helical" evidence="3">
    <location>
        <begin position="152"/>
        <end position="172"/>
    </location>
</feature>
<dbReference type="InterPro" id="IPR052346">
    <property type="entry name" value="O-mannosyl-transferase_TMTC"/>
</dbReference>
<evidence type="ECO:0000256" key="1">
    <source>
        <dbReference type="ARBA" id="ARBA00022737"/>
    </source>
</evidence>
<feature type="transmembrane region" description="Helical" evidence="3">
    <location>
        <begin position="129"/>
        <end position="146"/>
    </location>
</feature>
<keyword evidence="5" id="KW-1185">Reference proteome</keyword>
<proteinExistence type="predicted"/>
<feature type="transmembrane region" description="Helical" evidence="3">
    <location>
        <begin position="242"/>
        <end position="261"/>
    </location>
</feature>
<evidence type="ECO:0000313" key="5">
    <source>
        <dbReference type="Proteomes" id="UP000676506"/>
    </source>
</evidence>
<dbReference type="PANTHER" id="PTHR44227">
    <property type="match status" value="1"/>
</dbReference>
<feature type="transmembrane region" description="Helical" evidence="3">
    <location>
        <begin position="378"/>
        <end position="397"/>
    </location>
</feature>